<dbReference type="SUPFAM" id="SSF55486">
    <property type="entry name" value="Metalloproteases ('zincins'), catalytic domain"/>
    <property type="match status" value="1"/>
</dbReference>
<keyword evidence="3" id="KW-0964">Secreted</keyword>
<dbReference type="Gene3D" id="3.40.390.10">
    <property type="entry name" value="Collagenase (Catalytic Domain)"/>
    <property type="match status" value="1"/>
</dbReference>
<reference evidence="6 7" key="1">
    <citation type="submission" date="2021-09" db="EMBL/GenBank/DDBJ databases">
        <title>The complete genome sequence of a new microorganism.</title>
        <authorList>
            <person name="Zi Z."/>
        </authorList>
    </citation>
    <scope>NUCLEOTIDE SEQUENCE [LARGE SCALE GENOMIC DNA]</scope>
    <source>
        <strain evidence="6 7">WGZ8</strain>
    </source>
</reference>
<dbReference type="InterPro" id="IPR024079">
    <property type="entry name" value="MetalloPept_cat_dom_sf"/>
</dbReference>
<evidence type="ECO:0000259" key="5">
    <source>
        <dbReference type="Pfam" id="PF08548"/>
    </source>
</evidence>
<keyword evidence="4" id="KW-0677">Repeat</keyword>
<dbReference type="Proteomes" id="UP000704176">
    <property type="component" value="Unassembled WGS sequence"/>
</dbReference>
<dbReference type="InterPro" id="IPR013858">
    <property type="entry name" value="Peptidase_M10B_C"/>
</dbReference>
<dbReference type="Pfam" id="PF00353">
    <property type="entry name" value="HemolysinCabind"/>
    <property type="match status" value="1"/>
</dbReference>
<dbReference type="Pfam" id="PF08548">
    <property type="entry name" value="Peptidase_M10_C"/>
    <property type="match status" value="1"/>
</dbReference>
<comment type="subcellular location">
    <subcellularLocation>
        <location evidence="2">Secreted</location>
    </subcellularLocation>
</comment>
<comment type="caution">
    <text evidence="6">The sequence shown here is derived from an EMBL/GenBank/DDBJ whole genome shotgun (WGS) entry which is preliminary data.</text>
</comment>
<gene>
    <name evidence="6" type="ORF">K9B37_22080</name>
</gene>
<evidence type="ECO:0000256" key="1">
    <source>
        <dbReference type="ARBA" id="ARBA00001913"/>
    </source>
</evidence>
<evidence type="ECO:0000256" key="3">
    <source>
        <dbReference type="ARBA" id="ARBA00022525"/>
    </source>
</evidence>
<proteinExistence type="predicted"/>
<dbReference type="InterPro" id="IPR001343">
    <property type="entry name" value="Hemolysn_Ca-bd"/>
</dbReference>
<evidence type="ECO:0000256" key="4">
    <source>
        <dbReference type="ARBA" id="ARBA00022737"/>
    </source>
</evidence>
<organism evidence="6 7">
    <name type="scientific">Microvirga puerhi</name>
    <dbReference type="NCBI Taxonomy" id="2876078"/>
    <lineage>
        <taxon>Bacteria</taxon>
        <taxon>Pseudomonadati</taxon>
        <taxon>Pseudomonadota</taxon>
        <taxon>Alphaproteobacteria</taxon>
        <taxon>Hyphomicrobiales</taxon>
        <taxon>Methylobacteriaceae</taxon>
        <taxon>Microvirga</taxon>
    </lineage>
</organism>
<feature type="domain" description="Peptidase M10 serralysin C-terminal" evidence="5">
    <location>
        <begin position="99"/>
        <end position="237"/>
    </location>
</feature>
<dbReference type="PRINTS" id="PR00313">
    <property type="entry name" value="CABNDNGRPT"/>
</dbReference>
<evidence type="ECO:0000313" key="6">
    <source>
        <dbReference type="EMBL" id="MBZ6078951.1"/>
    </source>
</evidence>
<evidence type="ECO:0000313" key="7">
    <source>
        <dbReference type="Proteomes" id="UP000704176"/>
    </source>
</evidence>
<name>A0ABS7VTQ4_9HYPH</name>
<accession>A0ABS7VTQ4</accession>
<evidence type="ECO:0000256" key="2">
    <source>
        <dbReference type="ARBA" id="ARBA00004613"/>
    </source>
</evidence>
<comment type="cofactor">
    <cofactor evidence="1">
        <name>Ca(2+)</name>
        <dbReference type="ChEBI" id="CHEBI:29108"/>
    </cofactor>
</comment>
<dbReference type="Pfam" id="PF13583">
    <property type="entry name" value="Reprolysin_4"/>
    <property type="match status" value="1"/>
</dbReference>
<dbReference type="InterPro" id="IPR011049">
    <property type="entry name" value="Serralysin-like_metalloprot_C"/>
</dbReference>
<dbReference type="SUPFAM" id="SSF51120">
    <property type="entry name" value="beta-Roll"/>
    <property type="match status" value="1"/>
</dbReference>
<dbReference type="EMBL" id="JAIRBM010000024">
    <property type="protein sequence ID" value="MBZ6078951.1"/>
    <property type="molecule type" value="Genomic_DNA"/>
</dbReference>
<dbReference type="RefSeq" id="WP_224315702.1">
    <property type="nucleotide sequence ID" value="NZ_JAIRBM010000024.1"/>
</dbReference>
<protein>
    <submittedName>
        <fullName evidence="6">M10 family metallopeptidase C-terminal domain-containing protein</fullName>
    </submittedName>
</protein>
<keyword evidence="7" id="KW-1185">Reference proteome</keyword>
<sequence>MPQGGDVWFGNAFAASDEKNYGPWLALHETGHAMGLKHPFENGGGGKVSEKFDTFFYTVMAYAAAHSSLGDLTPDFFPTTPMYLDILAAQALYGRNLKHNSGSTKYTFFEGHKYFQTIDDAGGSDTITYVGQSSCVIDLRPGKFSTLSDPITLGADKTTRSTVCIGPNTTIEKAIGGSGNDKIVGNAANNTLDGRAGSDVLYGGAGKDSFMFRTMVAGDVDRLPDFNVKDDTIMLENGLFTALTRTGKLSSSFFKVGSAASDADDHIIYNKATGELSYDPDGSGAEQAFVFAKLAAGLKLTSADFVVI</sequence>
<dbReference type="Gene3D" id="2.150.10.10">
    <property type="entry name" value="Serralysin-like metalloprotease, C-terminal"/>
    <property type="match status" value="1"/>
</dbReference>